<keyword evidence="2" id="KW-1185">Reference proteome</keyword>
<name>A0A0V1KJ95_9BILA</name>
<evidence type="ECO:0000313" key="1">
    <source>
        <dbReference type="EMBL" id="KRZ47300.1"/>
    </source>
</evidence>
<gene>
    <name evidence="1" type="ORF">T02_9534</name>
</gene>
<accession>A0A0V1KJ95</accession>
<reference evidence="1 2" key="1">
    <citation type="submission" date="2015-05" db="EMBL/GenBank/DDBJ databases">
        <title>Evolution of Trichinella species and genotypes.</title>
        <authorList>
            <person name="Korhonen P.K."/>
            <person name="Edoardo P."/>
            <person name="Giuseppe L.R."/>
            <person name="Gasser R.B."/>
        </authorList>
    </citation>
    <scope>NUCLEOTIDE SEQUENCE [LARGE SCALE GENOMIC DNA]</scope>
    <source>
        <strain evidence="1">ISS10</strain>
    </source>
</reference>
<dbReference type="Proteomes" id="UP000054721">
    <property type="component" value="Unassembled WGS sequence"/>
</dbReference>
<sequence length="41" mass="4680">MLCILGALGDKRLKWLPQRYAAEKGPNIRMLCEVIFSPEAF</sequence>
<protein>
    <submittedName>
        <fullName evidence="1">Uncharacterized protein</fullName>
    </submittedName>
</protein>
<proteinExistence type="predicted"/>
<evidence type="ECO:0000313" key="2">
    <source>
        <dbReference type="Proteomes" id="UP000054721"/>
    </source>
</evidence>
<organism evidence="1 2">
    <name type="scientific">Trichinella nativa</name>
    <dbReference type="NCBI Taxonomy" id="6335"/>
    <lineage>
        <taxon>Eukaryota</taxon>
        <taxon>Metazoa</taxon>
        <taxon>Ecdysozoa</taxon>
        <taxon>Nematoda</taxon>
        <taxon>Enoplea</taxon>
        <taxon>Dorylaimia</taxon>
        <taxon>Trichinellida</taxon>
        <taxon>Trichinellidae</taxon>
        <taxon>Trichinella</taxon>
    </lineage>
</organism>
<dbReference type="AlphaFoldDB" id="A0A0V1KJ95"/>
<comment type="caution">
    <text evidence="1">The sequence shown here is derived from an EMBL/GenBank/DDBJ whole genome shotgun (WGS) entry which is preliminary data.</text>
</comment>
<dbReference type="EMBL" id="JYDW01000986">
    <property type="protein sequence ID" value="KRZ47300.1"/>
    <property type="molecule type" value="Genomic_DNA"/>
</dbReference>